<dbReference type="RefSeq" id="WP_096260124.1">
    <property type="nucleotide sequence ID" value="NZ_BDME01000007.1"/>
</dbReference>
<dbReference type="EMBL" id="BDME01000007">
    <property type="protein sequence ID" value="GAX88296.1"/>
    <property type="molecule type" value="Genomic_DNA"/>
</dbReference>
<dbReference type="AlphaFoldDB" id="A0A292YH09"/>
<protein>
    <recommendedName>
        <fullName evidence="3">AsmA-like C-terminal domain-containing protein</fullName>
    </recommendedName>
</protein>
<comment type="caution">
    <text evidence="1">The sequence shown here is derived from an EMBL/GenBank/DDBJ whole genome shotgun (WGS) entry which is preliminary data.</text>
</comment>
<proteinExistence type="predicted"/>
<evidence type="ECO:0000313" key="2">
    <source>
        <dbReference type="Proteomes" id="UP000217944"/>
    </source>
</evidence>
<gene>
    <name evidence="1" type="ORF">LNAT_P1592</name>
</gene>
<accession>A0A292YH09</accession>
<reference evidence="1 2" key="1">
    <citation type="journal article" date="2017" name="Syst. Appl. Microbiol.">
        <title>Lebetimonas natsushimae sp. nov., a novel strictly anaerobic, moderately thermophilic chemoautotroph isolated from a deep-sea hydrothermal vent polychaete nest in the Mid-Okinawa Trough.</title>
        <authorList>
            <person name="Nagata R."/>
            <person name="Takaki Y."/>
            <person name="Tame A."/>
            <person name="Nunoura T."/>
            <person name="Muto H."/>
            <person name="Mino S."/>
            <person name="Sawayama S."/>
            <person name="Takai K."/>
            <person name="Nakagawa S."/>
        </authorList>
    </citation>
    <scope>NUCLEOTIDE SEQUENCE [LARGE SCALE GENOMIC DNA]</scope>
    <source>
        <strain evidence="1 2">HS1857</strain>
    </source>
</reference>
<organism evidence="1 2">
    <name type="scientific">Lebetimonas natsushimae</name>
    <dbReference type="NCBI Taxonomy" id="1936991"/>
    <lineage>
        <taxon>Bacteria</taxon>
        <taxon>Pseudomonadati</taxon>
        <taxon>Campylobacterota</taxon>
        <taxon>Epsilonproteobacteria</taxon>
        <taxon>Nautiliales</taxon>
        <taxon>Nautiliaceae</taxon>
        <taxon>Lebetimonas</taxon>
    </lineage>
</organism>
<dbReference type="Proteomes" id="UP000217944">
    <property type="component" value="Unassembled WGS sequence"/>
</dbReference>
<dbReference type="OrthoDB" id="5328582at2"/>
<sequence>MKKVLISFFSVILVLVAFVIFLFTPPGNALLKPIVESQINSNSPVKISLEKFRVGFGTLDIKADFLNNSSAVIKGIYSLFSQNFDIDYKIHIDNLNDLKNIVNYPLRGSVNTSGNIKGDLQDIKIKGVTDFARSNSDYFIEIKNKAVLKILANIKNLDLANLLYIVNKPKFINGKLNSNIVLNSIDINNLDGNIKTYIKNAVVNRSLLKREYNLTLPKTVINLDSNVNLKGKKIDFFANLISNLAKVNVNGLFENNYLNTKYKINIGNLSVLTPVINQRIRGTFKTNGNVKGKTDNLIISGIAYLADGKISYKTALNKKIFSYNINKLKISQLLYMLYQPRYSYGVINSNGKLSFDKKINGIVNLNVSGKTDKYVLYKEFNFTNAAISYNLKSDIIIKNSVAFIKSKLNSNVANVNLPDSKYDISKNVFASSYIVNIPNLDKLYFATHKHLKGKIRVVGKIKKDKDLLVTGNSKTLGGVVDYKLFNNDFYLNAKSLYVVKLMDMLIYPQIFDSTANIDLKYNLLNKKGILNAFLLDGHFLPNKLSFLINSLAHFDLTKEIYKKTIIHSVINDKKLTTDLDMTSRLTHISSKKAFIDLEKEYVDAKILLEIMKRPIYVKLKGKLTSPNIKIDAKEFLKSEIKNRVKKEIKKQIEKNLPINNLFKF</sequence>
<evidence type="ECO:0008006" key="3">
    <source>
        <dbReference type="Google" id="ProtNLM"/>
    </source>
</evidence>
<keyword evidence="2" id="KW-1185">Reference proteome</keyword>
<name>A0A292YH09_9BACT</name>
<evidence type="ECO:0000313" key="1">
    <source>
        <dbReference type="EMBL" id="GAX88296.1"/>
    </source>
</evidence>